<feature type="compositionally biased region" description="Basic and acidic residues" evidence="5">
    <location>
        <begin position="324"/>
        <end position="334"/>
    </location>
</feature>
<dbReference type="Gene3D" id="3.30.40.10">
    <property type="entry name" value="Zinc/RING finger domain, C3HC4 (zinc finger)"/>
    <property type="match status" value="1"/>
</dbReference>
<feature type="domain" description="RING-type" evidence="6">
    <location>
        <begin position="373"/>
        <end position="412"/>
    </location>
</feature>
<keyword evidence="1 3" id="KW-0479">Metal-binding</keyword>
<dbReference type="KEGG" id="vde:111249956"/>
<dbReference type="GeneID" id="111249956"/>
<dbReference type="AlphaFoldDB" id="A0A7M7K454"/>
<dbReference type="FunCoup" id="A0A7M7K454">
    <property type="interactions" value="1234"/>
</dbReference>
<feature type="region of interest" description="Disordered" evidence="5">
    <location>
        <begin position="284"/>
        <end position="334"/>
    </location>
</feature>
<protein>
    <recommendedName>
        <fullName evidence="6">RING-type domain-containing protein</fullName>
    </recommendedName>
</protein>
<dbReference type="InterPro" id="IPR013083">
    <property type="entry name" value="Znf_RING/FYVE/PHD"/>
</dbReference>
<keyword evidence="4" id="KW-0175">Coiled coil</keyword>
<keyword evidence="2" id="KW-0862">Zinc</keyword>
<feature type="coiled-coil region" evidence="4">
    <location>
        <begin position="344"/>
        <end position="371"/>
    </location>
</feature>
<feature type="compositionally biased region" description="Basic and acidic residues" evidence="5">
    <location>
        <begin position="95"/>
        <end position="109"/>
    </location>
</feature>
<evidence type="ECO:0000256" key="2">
    <source>
        <dbReference type="ARBA" id="ARBA00022833"/>
    </source>
</evidence>
<reference evidence="7" key="1">
    <citation type="submission" date="2021-01" db="UniProtKB">
        <authorList>
            <consortium name="EnsemblMetazoa"/>
        </authorList>
    </citation>
    <scope>IDENTIFICATION</scope>
</reference>
<dbReference type="PANTHER" id="PTHR13459:SF1">
    <property type="entry name" value="E3 UBIQUITIN-PROTEIN LIGASE RNF220 ISOFORM X1"/>
    <property type="match status" value="1"/>
</dbReference>
<dbReference type="Proteomes" id="UP000594260">
    <property type="component" value="Unplaced"/>
</dbReference>
<feature type="region of interest" description="Disordered" evidence="5">
    <location>
        <begin position="1"/>
        <end position="49"/>
    </location>
</feature>
<dbReference type="Pfam" id="PF13923">
    <property type="entry name" value="zf-C3HC4_2"/>
    <property type="match status" value="1"/>
</dbReference>
<dbReference type="InterPro" id="IPR031824">
    <property type="entry name" value="RNF220_mid"/>
</dbReference>
<dbReference type="InterPro" id="IPR001841">
    <property type="entry name" value="Znf_RING"/>
</dbReference>
<dbReference type="PROSITE" id="PS50089">
    <property type="entry name" value="ZF_RING_2"/>
    <property type="match status" value="1"/>
</dbReference>
<dbReference type="SUPFAM" id="SSF57850">
    <property type="entry name" value="RING/U-box"/>
    <property type="match status" value="1"/>
</dbReference>
<feature type="region of interest" description="Disordered" evidence="5">
    <location>
        <begin position="80"/>
        <end position="110"/>
    </location>
</feature>
<dbReference type="OrthoDB" id="6270329at2759"/>
<evidence type="ECO:0000256" key="5">
    <source>
        <dbReference type="SAM" id="MobiDB-lite"/>
    </source>
</evidence>
<dbReference type="GO" id="GO:0008270">
    <property type="term" value="F:zinc ion binding"/>
    <property type="evidence" value="ECO:0007669"/>
    <property type="project" value="UniProtKB-KW"/>
</dbReference>
<dbReference type="GO" id="GO:0016567">
    <property type="term" value="P:protein ubiquitination"/>
    <property type="evidence" value="ECO:0007669"/>
    <property type="project" value="TreeGrafter"/>
</dbReference>
<dbReference type="Pfam" id="PF15926">
    <property type="entry name" value="RNF220"/>
    <property type="match status" value="1"/>
</dbReference>
<dbReference type="RefSeq" id="XP_022660181.1">
    <property type="nucleotide sequence ID" value="XM_022804446.1"/>
</dbReference>
<evidence type="ECO:0000313" key="8">
    <source>
        <dbReference type="Proteomes" id="UP000594260"/>
    </source>
</evidence>
<evidence type="ECO:0000256" key="3">
    <source>
        <dbReference type="PROSITE-ProRule" id="PRU00175"/>
    </source>
</evidence>
<proteinExistence type="predicted"/>
<dbReference type="PANTHER" id="PTHR13459">
    <property type="entry name" value="E3 UBIQUITIN-PROTEIN LIGASE RNF220 ISOFORM X1"/>
    <property type="match status" value="1"/>
</dbReference>
<sequence>MPRRKLAQSTTVVEDEEETARPGTSKGAYQPDEPPPKRGSSRRIQPQWSASTSCPVCGVTIRLSEAAAHFETEVNRLDEVASSRSVRRAGTNASDRQHLNSQETREQRRLQWKKVRKNRSSRLTARTGPFHLRRRLTGVNPPGVNCPVCYAPLDHLDNGDERTRHVDLCLAESNEVTTGADGDAADVDIEGPSDESEAGTDTDVGSAGFDEYEWAGQTRVRAHAALSNIIPRSNRTGQEEDIGDLDVDGDEEAIFGESQFTEADLIPTSSDNSTQLIREAMVRTAGANDGTPTGLPSKWGTIDDLSKTSQLDSSPYEGEEADSTGERTESLDGRKPFVKKSNGLSKSSLVIDCLKERIRELEKKVATSERSRCLVCLQPFASPLVSIICWHVYCQDCWLKTLSCKKLCPLCSMITSPGDLRRIYL</sequence>
<dbReference type="GO" id="GO:0061630">
    <property type="term" value="F:ubiquitin protein ligase activity"/>
    <property type="evidence" value="ECO:0007669"/>
    <property type="project" value="TreeGrafter"/>
</dbReference>
<keyword evidence="8" id="KW-1185">Reference proteome</keyword>
<dbReference type="OMA" id="CPTCDVK"/>
<keyword evidence="1 3" id="KW-0863">Zinc-finger</keyword>
<feature type="compositionally biased region" description="Acidic residues" evidence="5">
    <location>
        <begin position="183"/>
        <end position="200"/>
    </location>
</feature>
<organism evidence="7 8">
    <name type="scientific">Varroa destructor</name>
    <name type="common">Honeybee mite</name>
    <dbReference type="NCBI Taxonomy" id="109461"/>
    <lineage>
        <taxon>Eukaryota</taxon>
        <taxon>Metazoa</taxon>
        <taxon>Ecdysozoa</taxon>
        <taxon>Arthropoda</taxon>
        <taxon>Chelicerata</taxon>
        <taxon>Arachnida</taxon>
        <taxon>Acari</taxon>
        <taxon>Parasitiformes</taxon>
        <taxon>Mesostigmata</taxon>
        <taxon>Gamasina</taxon>
        <taxon>Dermanyssoidea</taxon>
        <taxon>Varroidae</taxon>
        <taxon>Varroa</taxon>
    </lineage>
</organism>
<evidence type="ECO:0000313" key="7">
    <source>
        <dbReference type="EnsemblMetazoa" id="XP_022660181"/>
    </source>
</evidence>
<evidence type="ECO:0000256" key="1">
    <source>
        <dbReference type="ARBA" id="ARBA00022771"/>
    </source>
</evidence>
<dbReference type="InParanoid" id="A0A7M7K454"/>
<accession>A0A7M7K454</accession>
<name>A0A7M7K454_VARDE</name>
<evidence type="ECO:0000256" key="4">
    <source>
        <dbReference type="SAM" id="Coils"/>
    </source>
</evidence>
<dbReference type="EnsemblMetazoa" id="XM_022804446">
    <property type="protein sequence ID" value="XP_022660181"/>
    <property type="gene ID" value="LOC111249956"/>
</dbReference>
<feature type="region of interest" description="Disordered" evidence="5">
    <location>
        <begin position="178"/>
        <end position="208"/>
    </location>
</feature>
<dbReference type="InterPro" id="IPR052443">
    <property type="entry name" value="E3_ubiq-ligase_RNF220-like"/>
</dbReference>
<evidence type="ECO:0000259" key="6">
    <source>
        <dbReference type="PROSITE" id="PS50089"/>
    </source>
</evidence>